<reference evidence="2" key="1">
    <citation type="submission" date="2018-05" db="EMBL/GenBank/DDBJ databases">
        <title>Draft genome of Mucuna pruriens seed.</title>
        <authorList>
            <person name="Nnadi N.E."/>
            <person name="Vos R."/>
            <person name="Hasami M.H."/>
            <person name="Devisetty U.K."/>
            <person name="Aguiy J.C."/>
        </authorList>
    </citation>
    <scope>NUCLEOTIDE SEQUENCE [LARGE SCALE GENOMIC DNA]</scope>
    <source>
        <strain evidence="2">JCA_2017</strain>
    </source>
</reference>
<dbReference type="EMBL" id="QJKJ01009413">
    <property type="protein sequence ID" value="RDX76691.1"/>
    <property type="molecule type" value="Genomic_DNA"/>
</dbReference>
<name>A0A371FEG7_MUCPR</name>
<feature type="non-terminal residue" evidence="2">
    <location>
        <position position="1"/>
    </location>
</feature>
<dbReference type="AlphaFoldDB" id="A0A371FEG7"/>
<gene>
    <name evidence="2" type="ORF">CR513_43290</name>
</gene>
<dbReference type="Proteomes" id="UP000257109">
    <property type="component" value="Unassembled WGS sequence"/>
</dbReference>
<sequence>MGYIDNGRNSLKHIFRFKTTIANFVRLQSQTALSSHSPLLSNALFSTTFDTRIVKDLLVKVERDQLRLGLNITNINVPSSRSLRRRSSRTPLTCTTTRSPPTLNNNTDKETKVKVNKRHPDFKRKFRRYQDLLKNFTNVETLDKGK</sequence>
<feature type="non-terminal residue" evidence="2">
    <location>
        <position position="146"/>
    </location>
</feature>
<proteinExistence type="predicted"/>
<evidence type="ECO:0000256" key="1">
    <source>
        <dbReference type="SAM" id="MobiDB-lite"/>
    </source>
</evidence>
<keyword evidence="3" id="KW-1185">Reference proteome</keyword>
<feature type="compositionally biased region" description="Low complexity" evidence="1">
    <location>
        <begin position="89"/>
        <end position="103"/>
    </location>
</feature>
<protein>
    <submittedName>
        <fullName evidence="2">Uncharacterized protein</fullName>
    </submittedName>
</protein>
<comment type="caution">
    <text evidence="2">The sequence shown here is derived from an EMBL/GenBank/DDBJ whole genome shotgun (WGS) entry which is preliminary data.</text>
</comment>
<evidence type="ECO:0000313" key="2">
    <source>
        <dbReference type="EMBL" id="RDX76691.1"/>
    </source>
</evidence>
<evidence type="ECO:0000313" key="3">
    <source>
        <dbReference type="Proteomes" id="UP000257109"/>
    </source>
</evidence>
<feature type="region of interest" description="Disordered" evidence="1">
    <location>
        <begin position="80"/>
        <end position="108"/>
    </location>
</feature>
<dbReference type="STRING" id="157652.A0A371FEG7"/>
<accession>A0A371FEG7</accession>
<organism evidence="2 3">
    <name type="scientific">Mucuna pruriens</name>
    <name type="common">Velvet bean</name>
    <name type="synonym">Dolichos pruriens</name>
    <dbReference type="NCBI Taxonomy" id="157652"/>
    <lineage>
        <taxon>Eukaryota</taxon>
        <taxon>Viridiplantae</taxon>
        <taxon>Streptophyta</taxon>
        <taxon>Embryophyta</taxon>
        <taxon>Tracheophyta</taxon>
        <taxon>Spermatophyta</taxon>
        <taxon>Magnoliopsida</taxon>
        <taxon>eudicotyledons</taxon>
        <taxon>Gunneridae</taxon>
        <taxon>Pentapetalae</taxon>
        <taxon>rosids</taxon>
        <taxon>fabids</taxon>
        <taxon>Fabales</taxon>
        <taxon>Fabaceae</taxon>
        <taxon>Papilionoideae</taxon>
        <taxon>50 kb inversion clade</taxon>
        <taxon>NPAAA clade</taxon>
        <taxon>indigoferoid/millettioid clade</taxon>
        <taxon>Phaseoleae</taxon>
        <taxon>Mucuna</taxon>
    </lineage>
</organism>